<accession>A0AAW8F0T5</accession>
<keyword evidence="2" id="KW-1185">Reference proteome</keyword>
<dbReference type="InterPro" id="IPR050509">
    <property type="entry name" value="CoA-transferase_III"/>
</dbReference>
<comment type="caution">
    <text evidence="1">The sequence shown here is derived from an EMBL/GenBank/DDBJ whole genome shotgun (WGS) entry which is preliminary data.</text>
</comment>
<evidence type="ECO:0000313" key="2">
    <source>
        <dbReference type="Proteomes" id="UP001244427"/>
    </source>
</evidence>
<dbReference type="EMBL" id="JAUSXV010000001">
    <property type="protein sequence ID" value="MDQ0648867.1"/>
    <property type="molecule type" value="Genomic_DNA"/>
</dbReference>
<sequence>MLDYAHTMQVPLPSRLSAGALAWASVSAFIQAAGIRSTPDPARIALAYRSDRLLTIDGAAPDVWSPLSGFWRSRDGWVRTHGNYPHHAQRLLDGLGLADAAHLEQAFAELTSAEAVARITGRGGLAVEVLGEDPARDALLRSTPLVDVAHHPSPDDRSPRTQNGLEGARILDLTRVIAGPVCTRSLALLGADVLRIDPPDLPEPEWQHFDTGHGKRSALLDARSPRLHDLLDRADAVVLGYRPAALARMGLSPEELVERHPGLVVAQLSAWGIDAPERAGFDSLVQAESGIAMIESPDGDRPGALPAQALDHSAGYLLAASVVSLLERRRTESGSWITRTSLRRIAAELLGMPRRLTPEPEQHIDPAEHTAVFEVGGRMLTTARPVIPEREFRAPRPWGADQPRW</sequence>
<dbReference type="PANTHER" id="PTHR48228:SF4">
    <property type="entry name" value="BLR3030 PROTEIN"/>
    <property type="match status" value="1"/>
</dbReference>
<protein>
    <submittedName>
        <fullName evidence="1">Crotonobetainyl-CoA:carnitine CoA-transferase CaiB-like acyl-CoA transferase</fullName>
    </submittedName>
</protein>
<dbReference type="GO" id="GO:0003824">
    <property type="term" value="F:catalytic activity"/>
    <property type="evidence" value="ECO:0007669"/>
    <property type="project" value="InterPro"/>
</dbReference>
<dbReference type="SUPFAM" id="SSF89796">
    <property type="entry name" value="CoA-transferase family III (CaiB/BaiF)"/>
    <property type="match status" value="2"/>
</dbReference>
<reference evidence="1 2" key="1">
    <citation type="submission" date="2023-07" db="EMBL/GenBank/DDBJ databases">
        <title>Comparative genomics of wheat-associated soil bacteria to identify genetic determinants of phenazine resistance.</title>
        <authorList>
            <person name="Mouncey N."/>
        </authorList>
    </citation>
    <scope>NUCLEOTIDE SEQUENCE [LARGE SCALE GENOMIC DNA]</scope>
    <source>
        <strain evidence="1 2">W4I9-1</strain>
    </source>
</reference>
<proteinExistence type="predicted"/>
<dbReference type="InterPro" id="IPR023606">
    <property type="entry name" value="CoA-Trfase_III_dom_1_sf"/>
</dbReference>
<dbReference type="Gene3D" id="3.40.50.10540">
    <property type="entry name" value="Crotonobetainyl-coa:carnitine coa-transferase, domain 1"/>
    <property type="match status" value="1"/>
</dbReference>
<evidence type="ECO:0000313" key="1">
    <source>
        <dbReference type="EMBL" id="MDQ0648867.1"/>
    </source>
</evidence>
<dbReference type="AlphaFoldDB" id="A0AAW8F0T5"/>
<organism evidence="1 2">
    <name type="scientific">Microbacterium natoriense</name>
    <dbReference type="NCBI Taxonomy" id="284570"/>
    <lineage>
        <taxon>Bacteria</taxon>
        <taxon>Bacillati</taxon>
        <taxon>Actinomycetota</taxon>
        <taxon>Actinomycetes</taxon>
        <taxon>Micrococcales</taxon>
        <taxon>Microbacteriaceae</taxon>
        <taxon>Microbacterium</taxon>
    </lineage>
</organism>
<name>A0AAW8F0T5_9MICO</name>
<dbReference type="PANTHER" id="PTHR48228">
    <property type="entry name" value="SUCCINYL-COA--D-CITRAMALATE COA-TRANSFERASE"/>
    <property type="match status" value="1"/>
</dbReference>
<dbReference type="Proteomes" id="UP001244427">
    <property type="component" value="Unassembled WGS sequence"/>
</dbReference>
<dbReference type="Pfam" id="PF02515">
    <property type="entry name" value="CoA_transf_3"/>
    <property type="match status" value="1"/>
</dbReference>
<gene>
    <name evidence="1" type="ORF">QFZ53_003063</name>
</gene>
<dbReference type="InterPro" id="IPR003673">
    <property type="entry name" value="CoA-Trfase_fam_III"/>
</dbReference>